<reference evidence="1" key="1">
    <citation type="submission" date="2018-06" db="EMBL/GenBank/DDBJ databases">
        <authorList>
            <person name="Zhirakovskaya E."/>
        </authorList>
    </citation>
    <scope>NUCLEOTIDE SEQUENCE</scope>
</reference>
<dbReference type="EMBL" id="UOEK01000635">
    <property type="protein sequence ID" value="VAW09699.1"/>
    <property type="molecule type" value="Genomic_DNA"/>
</dbReference>
<evidence type="ECO:0000313" key="1">
    <source>
        <dbReference type="EMBL" id="VAW09699.1"/>
    </source>
</evidence>
<proteinExistence type="predicted"/>
<accession>A0A3B0TC88</accession>
<sequence>MAGLEPRGFTWVINGKLAVSERIGGYGIQHRRVRREEEILWLVDAGINSVVSLLAGNQNEAAYELAGLAYAHYVVDEDFDVDEAPAIFAVLSEAMKPADAVVLLHRDLVDDTVVGLLGGFLVHTGLVEDPIVATATIQEIIGRAMGPEGRRLISQKA</sequence>
<protein>
    <submittedName>
        <fullName evidence="1">Uncharacterized protein</fullName>
    </submittedName>
</protein>
<gene>
    <name evidence="1" type="ORF">MNBD_ACTINO02-2739</name>
</gene>
<dbReference type="AlphaFoldDB" id="A0A3B0TC88"/>
<organism evidence="1">
    <name type="scientific">hydrothermal vent metagenome</name>
    <dbReference type="NCBI Taxonomy" id="652676"/>
    <lineage>
        <taxon>unclassified sequences</taxon>
        <taxon>metagenomes</taxon>
        <taxon>ecological metagenomes</taxon>
    </lineage>
</organism>
<name>A0A3B0TC88_9ZZZZ</name>